<dbReference type="InterPro" id="IPR002401">
    <property type="entry name" value="Cyt_P450_E_grp-I"/>
</dbReference>
<evidence type="ECO:0000256" key="7">
    <source>
        <dbReference type="ARBA" id="ARBA00023033"/>
    </source>
</evidence>
<dbReference type="InterPro" id="IPR036396">
    <property type="entry name" value="Cyt_P450_sf"/>
</dbReference>
<proteinExistence type="inferred from homology"/>
<dbReference type="Pfam" id="PF00067">
    <property type="entry name" value="p450"/>
    <property type="match status" value="1"/>
</dbReference>
<evidence type="ECO:0000313" key="10">
    <source>
        <dbReference type="EMBL" id="KKK14054.1"/>
    </source>
</evidence>
<dbReference type="InterPro" id="IPR017972">
    <property type="entry name" value="Cyt_P450_CS"/>
</dbReference>
<keyword evidence="4 8" id="KW-0479">Metal-binding</keyword>
<comment type="caution">
    <text evidence="10">The sequence shown here is derived from an EMBL/GenBank/DDBJ whole genome shotgun (WGS) entry which is preliminary data.</text>
</comment>
<dbReference type="GO" id="GO:0020037">
    <property type="term" value="F:heme binding"/>
    <property type="evidence" value="ECO:0007669"/>
    <property type="project" value="InterPro"/>
</dbReference>
<keyword evidence="6 8" id="KW-0408">Iron</keyword>
<dbReference type="PRINTS" id="PR00463">
    <property type="entry name" value="EP450I"/>
</dbReference>
<dbReference type="SUPFAM" id="SSF48264">
    <property type="entry name" value="Cytochrome P450"/>
    <property type="match status" value="1"/>
</dbReference>
<evidence type="ECO:0008006" key="12">
    <source>
        <dbReference type="Google" id="ProtNLM"/>
    </source>
</evidence>
<dbReference type="Gene3D" id="1.10.630.10">
    <property type="entry name" value="Cytochrome P450"/>
    <property type="match status" value="1"/>
</dbReference>
<evidence type="ECO:0000256" key="2">
    <source>
        <dbReference type="ARBA" id="ARBA00010617"/>
    </source>
</evidence>
<evidence type="ECO:0000256" key="4">
    <source>
        <dbReference type="ARBA" id="ARBA00022723"/>
    </source>
</evidence>
<keyword evidence="7 9" id="KW-0503">Monooxygenase</keyword>
<reference evidence="10 11" key="1">
    <citation type="submission" date="2015-02" db="EMBL/GenBank/DDBJ databases">
        <title>Draft Genome Sequences of Two Closely-Related Aflatoxigenic Aspergillus Species Obtained from the Cote d'Ivoire.</title>
        <authorList>
            <person name="Moore G.G."/>
            <person name="Beltz S.B."/>
            <person name="Mack B.M."/>
        </authorList>
    </citation>
    <scope>NUCLEOTIDE SEQUENCE [LARGE SCALE GENOMIC DNA]</scope>
    <source>
        <strain evidence="10 11">SRRC1432</strain>
    </source>
</reference>
<keyword evidence="3 8" id="KW-0349">Heme</keyword>
<keyword evidence="5 9" id="KW-0560">Oxidoreductase</keyword>
<dbReference type="GO" id="GO:0004497">
    <property type="term" value="F:monooxygenase activity"/>
    <property type="evidence" value="ECO:0007669"/>
    <property type="project" value="UniProtKB-KW"/>
</dbReference>
<comment type="similarity">
    <text evidence="2 9">Belongs to the cytochrome P450 family.</text>
</comment>
<dbReference type="AlphaFoldDB" id="A0A0F8U2T2"/>
<dbReference type="EMBL" id="JYKN01003092">
    <property type="protein sequence ID" value="KKK14054.1"/>
    <property type="molecule type" value="Genomic_DNA"/>
</dbReference>
<keyword evidence="11" id="KW-1185">Reference proteome</keyword>
<protein>
    <recommendedName>
        <fullName evidence="12">Cytochrome P450 family protein</fullName>
    </recommendedName>
</protein>
<evidence type="ECO:0000256" key="5">
    <source>
        <dbReference type="ARBA" id="ARBA00023002"/>
    </source>
</evidence>
<gene>
    <name evidence="10" type="ORF">AOCH_002705</name>
</gene>
<evidence type="ECO:0000256" key="1">
    <source>
        <dbReference type="ARBA" id="ARBA00001971"/>
    </source>
</evidence>
<dbReference type="Proteomes" id="UP000034947">
    <property type="component" value="Unassembled WGS sequence"/>
</dbReference>
<dbReference type="PANTHER" id="PTHR24287">
    <property type="entry name" value="P450, PUTATIVE (EUROFUNG)-RELATED"/>
    <property type="match status" value="1"/>
</dbReference>
<name>A0A0F8U2T2_9EURO</name>
<evidence type="ECO:0000256" key="6">
    <source>
        <dbReference type="ARBA" id="ARBA00023004"/>
    </source>
</evidence>
<evidence type="ECO:0000256" key="3">
    <source>
        <dbReference type="ARBA" id="ARBA00022617"/>
    </source>
</evidence>
<dbReference type="GO" id="GO:0005506">
    <property type="term" value="F:iron ion binding"/>
    <property type="evidence" value="ECO:0007669"/>
    <property type="project" value="InterPro"/>
</dbReference>
<accession>A0A0F8U2T2</accession>
<dbReference type="PANTHER" id="PTHR24287:SF1">
    <property type="entry name" value="P450, PUTATIVE (EUROFUNG)-RELATED"/>
    <property type="match status" value="1"/>
</dbReference>
<comment type="cofactor">
    <cofactor evidence="1 8">
        <name>heme</name>
        <dbReference type="ChEBI" id="CHEBI:30413"/>
    </cofactor>
</comment>
<evidence type="ECO:0000313" key="11">
    <source>
        <dbReference type="Proteomes" id="UP000034947"/>
    </source>
</evidence>
<feature type="binding site" description="axial binding residue" evidence="8">
    <location>
        <position position="471"/>
    </location>
    <ligand>
        <name>heme</name>
        <dbReference type="ChEBI" id="CHEBI:30413"/>
    </ligand>
    <ligandPart>
        <name>Fe</name>
        <dbReference type="ChEBI" id="CHEBI:18248"/>
    </ligandPart>
</feature>
<dbReference type="PRINTS" id="PR00385">
    <property type="entry name" value="P450"/>
</dbReference>
<dbReference type="CDD" id="cd11063">
    <property type="entry name" value="CYP52"/>
    <property type="match status" value="1"/>
</dbReference>
<evidence type="ECO:0000256" key="8">
    <source>
        <dbReference type="PIRSR" id="PIRSR602401-1"/>
    </source>
</evidence>
<dbReference type="PROSITE" id="PS00086">
    <property type="entry name" value="CYTOCHROME_P450"/>
    <property type="match status" value="1"/>
</dbReference>
<dbReference type="VEuPathDB" id="FungiDB:P175DRAFT_0534240"/>
<sequence>MAALLLYFSALGVCLLVLRYLRSTWYHAQKAQEWNCAPIPRYPTDILGIGTLKESVQADKQGLVPPLLGYRLERMRAREGRDVTTFSVTQMGRKNIFTCDPHNVQAILATKFKDFELGPIRQHTLLPLLGTGIFTSDGEIWSRSRALLRPQFTREQISDLDLEERHVQQAMLAMPVDATTGWTAATDIQAIFFRLTIDSATEFLFGESAGSQAEALRNGGQLPPNNFPAYFDRAQWYAAHRSRFEKLHWIVDNKESRHVAREVHAYVDRFVAAALSGAAVAAPGKPRSSSTYVFLDAIVASTQDPVELRAQLLNILLAGRDTTASFLSWSVLMLARHPKIFHTLRLAILDDFGPYTSSSSSAPQDKPITFQSLKSCRPLQNFMSEVLRLYPVVPINRRVAARDTFLPRGGGPDGTRPVYIHAGQAIIYSPFITQRRKDLWGEDAETFNPDRWAGRKVGWEYLPFNGGPRVCIGQQFALTEAGYVLVRLLQRFDAMQDVFPERAVRFASSLTSAPKDAVTVRLHEAER</sequence>
<dbReference type="GO" id="GO:0016705">
    <property type="term" value="F:oxidoreductase activity, acting on paired donors, with incorporation or reduction of molecular oxygen"/>
    <property type="evidence" value="ECO:0007669"/>
    <property type="project" value="InterPro"/>
</dbReference>
<dbReference type="InterPro" id="IPR001128">
    <property type="entry name" value="Cyt_P450"/>
</dbReference>
<organism evidence="10 11">
    <name type="scientific">Aspergillus ochraceoroseus</name>
    <dbReference type="NCBI Taxonomy" id="138278"/>
    <lineage>
        <taxon>Eukaryota</taxon>
        <taxon>Fungi</taxon>
        <taxon>Dikarya</taxon>
        <taxon>Ascomycota</taxon>
        <taxon>Pezizomycotina</taxon>
        <taxon>Eurotiomycetes</taxon>
        <taxon>Eurotiomycetidae</taxon>
        <taxon>Eurotiales</taxon>
        <taxon>Aspergillaceae</taxon>
        <taxon>Aspergillus</taxon>
        <taxon>Aspergillus subgen. Nidulantes</taxon>
    </lineage>
</organism>
<dbReference type="InterPro" id="IPR047146">
    <property type="entry name" value="Cyt_P450_E_CYP52_fungi"/>
</dbReference>
<evidence type="ECO:0000256" key="9">
    <source>
        <dbReference type="RuleBase" id="RU000461"/>
    </source>
</evidence>
<dbReference type="OrthoDB" id="1470350at2759"/>